<dbReference type="InterPro" id="IPR057983">
    <property type="entry name" value="NAA35-like_N"/>
</dbReference>
<feature type="domain" description="NAA35-like N-terminal" evidence="1">
    <location>
        <begin position="70"/>
        <end position="139"/>
    </location>
</feature>
<dbReference type="InterPro" id="IPR007244">
    <property type="entry name" value="Naa35_N"/>
</dbReference>
<evidence type="ECO:0000313" key="3">
    <source>
        <dbReference type="Proteomes" id="UP000249464"/>
    </source>
</evidence>
<feature type="domain" description="NAA35-like N-terminal" evidence="1">
    <location>
        <begin position="161"/>
        <end position="243"/>
    </location>
</feature>
<proteinExistence type="predicted"/>
<evidence type="ECO:0000313" key="2">
    <source>
        <dbReference type="EMBL" id="SGY38127.1"/>
    </source>
</evidence>
<name>A0A2X0M4C6_9BASI</name>
<reference evidence="2 3" key="1">
    <citation type="submission" date="2016-11" db="EMBL/GenBank/DDBJ databases">
        <authorList>
            <person name="Jaros S."/>
            <person name="Januszkiewicz K."/>
            <person name="Wedrychowicz H."/>
        </authorList>
    </citation>
    <scope>NUCLEOTIDE SEQUENCE [LARGE SCALE GENOMIC DNA]</scope>
</reference>
<accession>A0A2X0M4C6</accession>
<keyword evidence="3" id="KW-1185">Reference proteome</keyword>
<protein>
    <submittedName>
        <fullName evidence="2">BQ5605_C003g01963 protein</fullName>
    </submittedName>
</protein>
<dbReference type="Pfam" id="PF04112">
    <property type="entry name" value="Mak10"/>
    <property type="match status" value="2"/>
</dbReference>
<dbReference type="PANTHER" id="PTHR21373:SF0">
    <property type="entry name" value="N-ALPHA-ACETYLTRANSFERASE 35, NATC AUXILIARY SUBUNIT"/>
    <property type="match status" value="1"/>
</dbReference>
<dbReference type="EMBL" id="FQNC01000042">
    <property type="protein sequence ID" value="SGY38127.1"/>
    <property type="molecule type" value="Genomic_DNA"/>
</dbReference>
<gene>
    <name evidence="2" type="primary">BQ5605_C003g01963</name>
    <name evidence="2" type="ORF">BQ5605_C003G01963</name>
</gene>
<dbReference type="STRING" id="796604.A0A2X0M4C6"/>
<dbReference type="GO" id="GO:0031417">
    <property type="term" value="C:NatC complex"/>
    <property type="evidence" value="ECO:0007669"/>
    <property type="project" value="InterPro"/>
</dbReference>
<dbReference type="PANTHER" id="PTHR21373">
    <property type="entry name" value="GLUCOSE REPRESSIBLE PROTEIN MAK10"/>
    <property type="match status" value="1"/>
</dbReference>
<dbReference type="AlphaFoldDB" id="A0A2X0M4C6"/>
<evidence type="ECO:0000259" key="1">
    <source>
        <dbReference type="Pfam" id="PF04112"/>
    </source>
</evidence>
<sequence length="786" mass="86785">MYLKSLFLSQLRPPGRLWWMYQHTVVSAAPACGVHVPIRSHVPALCMTAPPGWASVMCVLDAARCDLKAGQMIKAEQSSLLDLMGAIEIMDPRTDSYLLHQQSSVFSNLPPFDPTHEMTPRELIWVLDKLLGLEVSAASGSFDTARAKAWAGDLKIDPDSSQMKFLDGSPLASTVFECQYLRPTALADLASTAAASPSIWTSILLEMLLSITHCIHMIWQELCKAQVYEHEDVHLGLGGLDFESLLQAGSNHVLATTKDGKADVTTKDIEHRLDVTLANLLRVDFCDPTLCNAIAARLQLRIHLMSAYAILATPSQIGPYVGQHRLGCVAHFIPLAQHWNKNSHHATCFQPQAQLLAIFSSQSPPPSPHPPGCTAQFCSSKAWDQLRLLVANLLGSVQTWQQFLRTASWHDLVEWNSQGCTQQMLVQPYARSIWQSIIWSDGACMGSLTPISLVSSFLFGMTGLDPTIWQQLLDLRTMEETWDAPARKILGWAHQLGLQLIRTLQIAAQNPSRQRRLLVKEFQAWPILIAKVGTMTVETLSMINLLAMVLPPPAYLALAPTALSVVALEQALQVLLQGQSLALLTSVECQQTGWVVLEVATLLVNQLGGLQHTNVHMSQGGLGLLWLLNARKAQRMGKDMLLGSGSRHIIEGGYTAFLPQCESLSTIHNSLYHRLKFTQRFGWLQGCLVEGGVSLDQLCSYAADNAEQCLALGGQAWYNNHGGRGLWQCCGHGKIQIEQRALQQHITETIGTHSFEATLKPEYSLQYLFKDNEYDELIGPVLAILL</sequence>
<dbReference type="Proteomes" id="UP000249464">
    <property type="component" value="Unassembled WGS sequence"/>
</dbReference>
<organism evidence="2 3">
    <name type="scientific">Microbotryum silenes-dioicae</name>
    <dbReference type="NCBI Taxonomy" id="796604"/>
    <lineage>
        <taxon>Eukaryota</taxon>
        <taxon>Fungi</taxon>
        <taxon>Dikarya</taxon>
        <taxon>Basidiomycota</taxon>
        <taxon>Pucciniomycotina</taxon>
        <taxon>Microbotryomycetes</taxon>
        <taxon>Microbotryales</taxon>
        <taxon>Microbotryaceae</taxon>
        <taxon>Microbotryum</taxon>
    </lineage>
</organism>